<reference evidence="1" key="1">
    <citation type="submission" date="2020-08" db="EMBL/GenBank/DDBJ databases">
        <title>Multicomponent nature underlies the extraordinary mechanical properties of spider dragline silk.</title>
        <authorList>
            <person name="Kono N."/>
            <person name="Nakamura H."/>
            <person name="Mori M."/>
            <person name="Yoshida Y."/>
            <person name="Ohtoshi R."/>
            <person name="Malay A.D."/>
            <person name="Moran D.A.P."/>
            <person name="Tomita M."/>
            <person name="Numata K."/>
            <person name="Arakawa K."/>
        </authorList>
    </citation>
    <scope>NUCLEOTIDE SEQUENCE</scope>
</reference>
<gene>
    <name evidence="1" type="ORF">TNCV_1087831</name>
</gene>
<evidence type="ECO:0000313" key="2">
    <source>
        <dbReference type="Proteomes" id="UP000887159"/>
    </source>
</evidence>
<dbReference type="Proteomes" id="UP000887159">
    <property type="component" value="Unassembled WGS sequence"/>
</dbReference>
<comment type="caution">
    <text evidence="1">The sequence shown here is derived from an EMBL/GenBank/DDBJ whole genome shotgun (WGS) entry which is preliminary data.</text>
</comment>
<evidence type="ECO:0000313" key="1">
    <source>
        <dbReference type="EMBL" id="GFY17006.1"/>
    </source>
</evidence>
<accession>A0A8X6SP32</accession>
<sequence>MSNKINRSEQPSKMQSDLSEIKIPIFDADFDVSGYYRKSMGFEKETSRKNYGRETFPNRITQCIHQTTIRQRDVSIPVMRRSSPNPLERSSWWGITSS</sequence>
<protein>
    <submittedName>
        <fullName evidence="1">Uncharacterized protein</fullName>
    </submittedName>
</protein>
<keyword evidence="2" id="KW-1185">Reference proteome</keyword>
<proteinExistence type="predicted"/>
<dbReference type="EMBL" id="BMAU01021343">
    <property type="protein sequence ID" value="GFY17006.1"/>
    <property type="molecule type" value="Genomic_DNA"/>
</dbReference>
<name>A0A8X6SP32_TRICX</name>
<organism evidence="1 2">
    <name type="scientific">Trichonephila clavipes</name>
    <name type="common">Golden silk orbweaver</name>
    <name type="synonym">Nephila clavipes</name>
    <dbReference type="NCBI Taxonomy" id="2585209"/>
    <lineage>
        <taxon>Eukaryota</taxon>
        <taxon>Metazoa</taxon>
        <taxon>Ecdysozoa</taxon>
        <taxon>Arthropoda</taxon>
        <taxon>Chelicerata</taxon>
        <taxon>Arachnida</taxon>
        <taxon>Araneae</taxon>
        <taxon>Araneomorphae</taxon>
        <taxon>Entelegynae</taxon>
        <taxon>Araneoidea</taxon>
        <taxon>Nephilidae</taxon>
        <taxon>Trichonephila</taxon>
    </lineage>
</organism>
<dbReference type="AlphaFoldDB" id="A0A8X6SP32"/>